<evidence type="ECO:0000256" key="7">
    <source>
        <dbReference type="ARBA" id="ARBA00047622"/>
    </source>
</evidence>
<evidence type="ECO:0000256" key="3">
    <source>
        <dbReference type="ARBA" id="ARBA00022603"/>
    </source>
</evidence>
<comment type="pathway">
    <text evidence="1">Phospholipid metabolism; phosphatidylcholine biosynthesis.</text>
</comment>
<comment type="pathway">
    <text evidence="2">Lipid metabolism.</text>
</comment>
<proteinExistence type="predicted"/>
<dbReference type="Proteomes" id="UP000596660">
    <property type="component" value="Unplaced"/>
</dbReference>
<dbReference type="GO" id="GO:0000234">
    <property type="term" value="F:phosphoethanolamine N-methyltransferase activity"/>
    <property type="evidence" value="ECO:0007669"/>
    <property type="project" value="UniProtKB-EC"/>
</dbReference>
<keyword evidence="9" id="KW-0175">Coiled coil</keyword>
<dbReference type="EC" id="2.1.1.103" evidence="5"/>
<dbReference type="EnsemblPlants" id="AUR62018665-RA">
    <property type="protein sequence ID" value="AUR62018665-RA:cds"/>
    <property type="gene ID" value="AUR62018665"/>
</dbReference>
<protein>
    <recommendedName>
        <fullName evidence="5">phosphoethanolamine N-methyltransferase</fullName>
        <ecNumber evidence="5">2.1.1.103</ecNumber>
    </recommendedName>
</protein>
<dbReference type="InterPro" id="IPR029063">
    <property type="entry name" value="SAM-dependent_MTases_sf"/>
</dbReference>
<evidence type="ECO:0000313" key="12">
    <source>
        <dbReference type="Proteomes" id="UP000596660"/>
    </source>
</evidence>
<evidence type="ECO:0000256" key="6">
    <source>
        <dbReference type="ARBA" id="ARBA00047619"/>
    </source>
</evidence>
<feature type="coiled-coil region" evidence="9">
    <location>
        <begin position="156"/>
        <end position="183"/>
    </location>
</feature>
<feature type="domain" description="Methyltransferase" evidence="10">
    <location>
        <begin position="13"/>
        <end position="104"/>
    </location>
</feature>
<evidence type="ECO:0000313" key="11">
    <source>
        <dbReference type="EnsemblPlants" id="AUR62018665-RA:cds"/>
    </source>
</evidence>
<sequence>VLPSLPPYEGKSVLQIGEGIGHLIGELARKAGQVVAVDVTGGVKTESESISAQYPNVKYSKNVACKMNLGTLMSSLWLVANAIHYNFAKPALFRSFYKWLKPGGKLLITDYCKNAGTPSPEFAAYIMQRGYDLHDVQEYGQASILRDAGFEEVVAEDRTDQFLKVLERELNAVEEEKERFIADFSERDYNDIVGGWKAKVVRSSSGEQRWGLFIAEKAAVKN</sequence>
<dbReference type="Gramene" id="AUR62018665-RA">
    <property type="protein sequence ID" value="AUR62018665-RA:cds"/>
    <property type="gene ID" value="AUR62018665"/>
</dbReference>
<evidence type="ECO:0000256" key="5">
    <source>
        <dbReference type="ARBA" id="ARBA00035674"/>
    </source>
</evidence>
<organism evidence="11 12">
    <name type="scientific">Chenopodium quinoa</name>
    <name type="common">Quinoa</name>
    <dbReference type="NCBI Taxonomy" id="63459"/>
    <lineage>
        <taxon>Eukaryota</taxon>
        <taxon>Viridiplantae</taxon>
        <taxon>Streptophyta</taxon>
        <taxon>Embryophyta</taxon>
        <taxon>Tracheophyta</taxon>
        <taxon>Spermatophyta</taxon>
        <taxon>Magnoliopsida</taxon>
        <taxon>eudicotyledons</taxon>
        <taxon>Gunneridae</taxon>
        <taxon>Pentapetalae</taxon>
        <taxon>Caryophyllales</taxon>
        <taxon>Chenopodiaceae</taxon>
        <taxon>Chenopodioideae</taxon>
        <taxon>Atripliceae</taxon>
        <taxon>Chenopodium</taxon>
    </lineage>
</organism>
<accession>A0A803LTX1</accession>
<reference evidence="11" key="2">
    <citation type="submission" date="2021-03" db="UniProtKB">
        <authorList>
            <consortium name="EnsemblPlants"/>
        </authorList>
    </citation>
    <scope>IDENTIFICATION</scope>
</reference>
<dbReference type="Pfam" id="PF13649">
    <property type="entry name" value="Methyltransf_25"/>
    <property type="match status" value="1"/>
</dbReference>
<name>A0A803LTX1_CHEQI</name>
<evidence type="ECO:0000259" key="10">
    <source>
        <dbReference type="Pfam" id="PF13649"/>
    </source>
</evidence>
<keyword evidence="12" id="KW-1185">Reference proteome</keyword>
<dbReference type="Gene3D" id="3.40.50.150">
    <property type="entry name" value="Vaccinia Virus protein VP39"/>
    <property type="match status" value="1"/>
</dbReference>
<evidence type="ECO:0000256" key="8">
    <source>
        <dbReference type="ARBA" id="ARBA00047841"/>
    </source>
</evidence>
<dbReference type="PANTHER" id="PTHR44307:SF2">
    <property type="entry name" value="PHOSPHOETHANOLAMINE METHYLTRANSFERASE ISOFORM X1"/>
    <property type="match status" value="1"/>
</dbReference>
<evidence type="ECO:0000256" key="4">
    <source>
        <dbReference type="ARBA" id="ARBA00022679"/>
    </source>
</evidence>
<evidence type="ECO:0000256" key="1">
    <source>
        <dbReference type="ARBA" id="ARBA00004969"/>
    </source>
</evidence>
<dbReference type="GO" id="GO:0032259">
    <property type="term" value="P:methylation"/>
    <property type="evidence" value="ECO:0007669"/>
    <property type="project" value="UniProtKB-KW"/>
</dbReference>
<reference evidence="11" key="1">
    <citation type="journal article" date="2017" name="Nature">
        <title>The genome of Chenopodium quinoa.</title>
        <authorList>
            <person name="Jarvis D.E."/>
            <person name="Ho Y.S."/>
            <person name="Lightfoot D.J."/>
            <person name="Schmoeckel S.M."/>
            <person name="Li B."/>
            <person name="Borm T.J.A."/>
            <person name="Ohyanagi H."/>
            <person name="Mineta K."/>
            <person name="Michell C.T."/>
            <person name="Saber N."/>
            <person name="Kharbatia N.M."/>
            <person name="Rupper R.R."/>
            <person name="Sharp A.R."/>
            <person name="Dally N."/>
            <person name="Boughton B.A."/>
            <person name="Woo Y.H."/>
            <person name="Gao G."/>
            <person name="Schijlen E.G.W.M."/>
            <person name="Guo X."/>
            <person name="Momin A.A."/>
            <person name="Negrao S."/>
            <person name="Al-Babili S."/>
            <person name="Gehring C."/>
            <person name="Roessner U."/>
            <person name="Jung C."/>
            <person name="Murphy K."/>
            <person name="Arold S.T."/>
            <person name="Gojobori T."/>
            <person name="van der Linden C.G."/>
            <person name="van Loo E.N."/>
            <person name="Jellen E.N."/>
            <person name="Maughan P.J."/>
            <person name="Tester M."/>
        </authorList>
    </citation>
    <scope>NUCLEOTIDE SEQUENCE [LARGE SCALE GENOMIC DNA]</scope>
    <source>
        <strain evidence="11">cv. PI 614886</strain>
    </source>
</reference>
<dbReference type="AlphaFoldDB" id="A0A803LTX1"/>
<evidence type="ECO:0000256" key="9">
    <source>
        <dbReference type="SAM" id="Coils"/>
    </source>
</evidence>
<comment type="catalytic activity">
    <reaction evidence="7">
        <text>phosphoethanolamine + S-adenosyl-L-methionine = N-methylethanolamine phosphate + S-adenosyl-L-homocysteine + H(+)</text>
        <dbReference type="Rhea" id="RHEA:20365"/>
        <dbReference type="ChEBI" id="CHEBI:15378"/>
        <dbReference type="ChEBI" id="CHEBI:57781"/>
        <dbReference type="ChEBI" id="CHEBI:57856"/>
        <dbReference type="ChEBI" id="CHEBI:58190"/>
        <dbReference type="ChEBI" id="CHEBI:59789"/>
        <dbReference type="EC" id="2.1.1.103"/>
    </reaction>
    <physiologicalReaction direction="left-to-right" evidence="7">
        <dbReference type="Rhea" id="RHEA:20366"/>
    </physiologicalReaction>
</comment>
<evidence type="ECO:0000256" key="2">
    <source>
        <dbReference type="ARBA" id="ARBA00005189"/>
    </source>
</evidence>
<comment type="catalytic activity">
    <reaction evidence="8">
        <text>N-methylethanolamine phosphate + S-adenosyl-L-methionine = N,N-dimethylethanolamine phosphate + S-adenosyl-L-homocysteine + H(+)</text>
        <dbReference type="Rhea" id="RHEA:25321"/>
        <dbReference type="ChEBI" id="CHEBI:15378"/>
        <dbReference type="ChEBI" id="CHEBI:57781"/>
        <dbReference type="ChEBI" id="CHEBI:57856"/>
        <dbReference type="ChEBI" id="CHEBI:58641"/>
        <dbReference type="ChEBI" id="CHEBI:59789"/>
        <dbReference type="EC" id="2.1.1.103"/>
    </reaction>
    <physiologicalReaction direction="left-to-right" evidence="8">
        <dbReference type="Rhea" id="RHEA:25322"/>
    </physiologicalReaction>
</comment>
<keyword evidence="3" id="KW-0489">Methyltransferase</keyword>
<comment type="catalytic activity">
    <reaction evidence="6">
        <text>N,N-dimethylethanolamine phosphate + S-adenosyl-L-methionine = phosphocholine + S-adenosyl-L-homocysteine + H(+)</text>
        <dbReference type="Rhea" id="RHEA:25325"/>
        <dbReference type="ChEBI" id="CHEBI:15378"/>
        <dbReference type="ChEBI" id="CHEBI:57856"/>
        <dbReference type="ChEBI" id="CHEBI:58641"/>
        <dbReference type="ChEBI" id="CHEBI:59789"/>
        <dbReference type="ChEBI" id="CHEBI:295975"/>
        <dbReference type="EC" id="2.1.1.103"/>
    </reaction>
    <physiologicalReaction direction="left-to-right" evidence="6">
        <dbReference type="Rhea" id="RHEA:25326"/>
    </physiologicalReaction>
</comment>
<keyword evidence="4" id="KW-0808">Transferase</keyword>
<dbReference type="PANTHER" id="PTHR44307">
    <property type="entry name" value="PHOSPHOETHANOLAMINE METHYLTRANSFERASE"/>
    <property type="match status" value="1"/>
</dbReference>
<dbReference type="InterPro" id="IPR041698">
    <property type="entry name" value="Methyltransf_25"/>
</dbReference>
<dbReference type="SUPFAM" id="SSF53335">
    <property type="entry name" value="S-adenosyl-L-methionine-dependent methyltransferases"/>
    <property type="match status" value="1"/>
</dbReference>